<dbReference type="EMBL" id="CAKLDI010000001">
    <property type="protein sequence ID" value="CAH0533098.1"/>
    <property type="molecule type" value="Genomic_DNA"/>
</dbReference>
<evidence type="ECO:0000313" key="2">
    <source>
        <dbReference type="Proteomes" id="UP000838672"/>
    </source>
</evidence>
<dbReference type="Proteomes" id="UP000838672">
    <property type="component" value="Unassembled WGS sequence"/>
</dbReference>
<evidence type="ECO:0000313" key="1">
    <source>
        <dbReference type="EMBL" id="CAH0533098.1"/>
    </source>
</evidence>
<sequence length="421" mass="48685">MEHYRDITSFHSMGKVISGTPESLKNIIDFLNFLSQVIFCEKVTVSVLGPRDITEGTISVINSLESMGLPQNFIERYSYPDPADRIEQRNRISQKLKYEWLSNFPILGKSTKESFPSGYYNMLDRSVDIFSDALLTNQSMYQFKSEIQESLNDDSISYMVGLILSDSDLLQLVREKIKDQHIGKAELIDFIALSRNKYNLLLAEDLRLAFTPSASRALKNTDTAYSFMNTYQQELNKDPREEMKKLRLTGKEYQLDIPSALHLLISKEASSVQELLDRALDARDKLSWYRKEVLSDFNMLQFSGRIEDKIVLSNRLDSVYNDVSEILSTNSKGFAKNFFGQFSWDLTSFTGLNSNGSAVWQFLKHIKNLHQFKQRKECYMLTQELIYFMSRSNSEYEVTLQKLFISLGGKFEILIKEKIHT</sequence>
<organism evidence="1 2">
    <name type="scientific">Vibrio stylophorae</name>
    <dbReference type="NCBI Taxonomy" id="659351"/>
    <lineage>
        <taxon>Bacteria</taxon>
        <taxon>Pseudomonadati</taxon>
        <taxon>Pseudomonadota</taxon>
        <taxon>Gammaproteobacteria</taxon>
        <taxon>Vibrionales</taxon>
        <taxon>Vibrionaceae</taxon>
        <taxon>Vibrio</taxon>
    </lineage>
</organism>
<accession>A0ABM8ZS22</accession>
<comment type="caution">
    <text evidence="1">The sequence shown here is derived from an EMBL/GenBank/DDBJ whole genome shotgun (WGS) entry which is preliminary data.</text>
</comment>
<name>A0ABM8ZS22_9VIBR</name>
<gene>
    <name evidence="1" type="ORF">VST7929_00951</name>
</gene>
<reference evidence="1" key="1">
    <citation type="submission" date="2021-11" db="EMBL/GenBank/DDBJ databases">
        <authorList>
            <person name="Rodrigo-Torres L."/>
            <person name="Arahal R. D."/>
            <person name="Lucena T."/>
        </authorList>
    </citation>
    <scope>NUCLEOTIDE SEQUENCE</scope>
    <source>
        <strain evidence="1">CECT 7929</strain>
    </source>
</reference>
<proteinExistence type="predicted"/>
<dbReference type="RefSeq" id="WP_237465330.1">
    <property type="nucleotide sequence ID" value="NZ_CAKLDI010000001.1"/>
</dbReference>
<protein>
    <submittedName>
        <fullName evidence="1">Uncharacterized protein</fullName>
    </submittedName>
</protein>
<keyword evidence="2" id="KW-1185">Reference proteome</keyword>